<dbReference type="GO" id="GO:0008641">
    <property type="term" value="F:ubiquitin-like modifier activating enzyme activity"/>
    <property type="evidence" value="ECO:0007669"/>
    <property type="project" value="InterPro"/>
</dbReference>
<evidence type="ECO:0000256" key="2">
    <source>
        <dbReference type="ARBA" id="ARBA00022679"/>
    </source>
</evidence>
<evidence type="ECO:0000256" key="5">
    <source>
        <dbReference type="ARBA" id="ARBA00052218"/>
    </source>
</evidence>
<dbReference type="Pfam" id="PF00581">
    <property type="entry name" value="Rhodanese"/>
    <property type="match status" value="1"/>
</dbReference>
<evidence type="ECO:0000259" key="13">
    <source>
        <dbReference type="PROSITE" id="PS50206"/>
    </source>
</evidence>
<dbReference type="PANTHER" id="PTHR10953:SF102">
    <property type="entry name" value="ADENYLYLTRANSFERASE AND SULFURTRANSFERASE MOCS3"/>
    <property type="match status" value="1"/>
</dbReference>
<evidence type="ECO:0000256" key="8">
    <source>
        <dbReference type="ARBA" id="ARBA00066884"/>
    </source>
</evidence>
<evidence type="ECO:0000256" key="7">
    <source>
        <dbReference type="ARBA" id="ARBA00063809"/>
    </source>
</evidence>
<dbReference type="GO" id="GO:0061605">
    <property type="term" value="F:molybdopterin-synthase adenylyltransferase activity"/>
    <property type="evidence" value="ECO:0007669"/>
    <property type="project" value="UniProtKB-EC"/>
</dbReference>
<accession>A0A9E8SCG5</accession>
<evidence type="ECO:0000256" key="10">
    <source>
        <dbReference type="ARBA" id="ARBA00075110"/>
    </source>
</evidence>
<dbReference type="GO" id="GO:0008146">
    <property type="term" value="F:sulfotransferase activity"/>
    <property type="evidence" value="ECO:0007669"/>
    <property type="project" value="TreeGrafter"/>
</dbReference>
<dbReference type="RefSeq" id="WP_267675878.1">
    <property type="nucleotide sequence ID" value="NZ_CP113088.1"/>
</dbReference>
<dbReference type="PANTHER" id="PTHR10953">
    <property type="entry name" value="UBIQUITIN-ACTIVATING ENZYME E1"/>
    <property type="match status" value="1"/>
</dbReference>
<dbReference type="SUPFAM" id="SSF69572">
    <property type="entry name" value="Activating enzymes of the ubiquitin-like proteins"/>
    <property type="match status" value="1"/>
</dbReference>
<dbReference type="GO" id="GO:0005524">
    <property type="term" value="F:ATP binding"/>
    <property type="evidence" value="ECO:0007669"/>
    <property type="project" value="UniProtKB-KW"/>
</dbReference>
<dbReference type="InterPro" id="IPR001763">
    <property type="entry name" value="Rhodanese-like_dom"/>
</dbReference>
<comment type="function">
    <text evidence="6">Catalyzes the adenylation by ATP of the carboxyl group of the C-terminal glycine of sulfur carrier protein MoaD.</text>
</comment>
<dbReference type="Gene3D" id="3.40.250.10">
    <property type="entry name" value="Rhodanese-like domain"/>
    <property type="match status" value="1"/>
</dbReference>
<reference evidence="14" key="1">
    <citation type="submission" date="2022-11" db="EMBL/GenBank/DDBJ databases">
        <title>Lacinutrix neustonica HL-RS19T sp. nov., isolated from the surface microlayer sample of brackish Lake Shihwa.</title>
        <authorList>
            <person name="Choi J.Y."/>
            <person name="Hwang C.Y."/>
        </authorList>
    </citation>
    <scope>NUCLEOTIDE SEQUENCE</scope>
    <source>
        <strain evidence="14">HL-RS19</strain>
    </source>
</reference>
<dbReference type="Proteomes" id="UP001164705">
    <property type="component" value="Chromosome"/>
</dbReference>
<comment type="catalytic activity">
    <reaction evidence="5">
        <text>[molybdopterin-synthase sulfur-carrier protein]-C-terminal Gly-Gly + ATP + H(+) = [molybdopterin-synthase sulfur-carrier protein]-C-terminal Gly-Gly-AMP + diphosphate</text>
        <dbReference type="Rhea" id="RHEA:43616"/>
        <dbReference type="Rhea" id="RHEA-COMP:12159"/>
        <dbReference type="Rhea" id="RHEA-COMP:12202"/>
        <dbReference type="ChEBI" id="CHEBI:15378"/>
        <dbReference type="ChEBI" id="CHEBI:30616"/>
        <dbReference type="ChEBI" id="CHEBI:33019"/>
        <dbReference type="ChEBI" id="CHEBI:90618"/>
        <dbReference type="ChEBI" id="CHEBI:90778"/>
        <dbReference type="EC" id="2.7.7.80"/>
    </reaction>
</comment>
<protein>
    <recommendedName>
        <fullName evidence="9">Molybdopterin-synthase adenylyltransferase</fullName>
        <ecNumber evidence="8">2.7.7.80</ecNumber>
    </recommendedName>
    <alternativeName>
        <fullName evidence="12">MoaD protein adenylase</fullName>
    </alternativeName>
    <alternativeName>
        <fullName evidence="10">Molybdopterin-converting factor subunit 1 adenylase</fullName>
    </alternativeName>
    <alternativeName>
        <fullName evidence="11">Sulfur carrier protein MoaD adenylyltransferase</fullName>
    </alternativeName>
</protein>
<dbReference type="SMART" id="SM00450">
    <property type="entry name" value="RHOD"/>
    <property type="match status" value="1"/>
</dbReference>
<name>A0A9E8SCG5_9FLAO</name>
<sequence length="355" mass="39269">MNLSTAEKQQYNRHLILEDIGVEGQLKLKQASVLVIGAGGLSCPVLQYLTAAGVGKIGIVDDDTVDQSNLQRQILYNHKDIRKNKAEAAASHLQLLNPFISFDTYNARLTKENALALFKKYSIIVDGTDNFPTRYLINDAAILLKKPVVFGSIFKFEGQVSVFNYNNGPSYSCLYPTPPKPNEVPNCSEIGVLGVLPGIIGSLQANEVLKIILGLGNVLSGKLLTFNALSMKQTIFSFKKNTTVRMEALQEDYQAFCGIPKVTKEISFEEYKAQSSHYNLLDVRTQREREECHIKSIHIPLAELALRVGEIPQDKSLLVFCKSGVRGKLAIEILQNKGFKETLVNLKDGLLNGVP</sequence>
<feature type="domain" description="Rhodanese" evidence="13">
    <location>
        <begin position="274"/>
        <end position="355"/>
    </location>
</feature>
<comment type="subunit">
    <text evidence="7">Homodimer. Forms a stable heterotetrameric complex of 2 MoeB and 2 MoaD during adenylation of MoaD.</text>
</comment>
<evidence type="ECO:0000313" key="15">
    <source>
        <dbReference type="Proteomes" id="UP001164705"/>
    </source>
</evidence>
<comment type="similarity">
    <text evidence="1">Belongs to the HesA/MoeB/ThiF family.</text>
</comment>
<dbReference type="GO" id="GO:0004792">
    <property type="term" value="F:thiosulfate-cyanide sulfurtransferase activity"/>
    <property type="evidence" value="ECO:0007669"/>
    <property type="project" value="TreeGrafter"/>
</dbReference>
<dbReference type="EC" id="2.7.7.80" evidence="8"/>
<dbReference type="InterPro" id="IPR036873">
    <property type="entry name" value="Rhodanese-like_dom_sf"/>
</dbReference>
<gene>
    <name evidence="14" type="primary">moeB</name>
    <name evidence="14" type="ORF">N7U66_14235</name>
</gene>
<dbReference type="Gene3D" id="3.40.50.720">
    <property type="entry name" value="NAD(P)-binding Rossmann-like Domain"/>
    <property type="match status" value="1"/>
</dbReference>
<dbReference type="Pfam" id="PF00899">
    <property type="entry name" value="ThiF"/>
    <property type="match status" value="1"/>
</dbReference>
<organism evidence="14 15">
    <name type="scientific">Lacinutrix neustonica</name>
    <dbReference type="NCBI Taxonomy" id="2980107"/>
    <lineage>
        <taxon>Bacteria</taxon>
        <taxon>Pseudomonadati</taxon>
        <taxon>Bacteroidota</taxon>
        <taxon>Flavobacteriia</taxon>
        <taxon>Flavobacteriales</taxon>
        <taxon>Flavobacteriaceae</taxon>
        <taxon>Lacinutrix</taxon>
    </lineage>
</organism>
<dbReference type="CDD" id="cd00757">
    <property type="entry name" value="ThiF_MoeB_HesA_family"/>
    <property type="match status" value="1"/>
</dbReference>
<evidence type="ECO:0000313" key="14">
    <source>
        <dbReference type="EMBL" id="WAC01263.1"/>
    </source>
</evidence>
<keyword evidence="15" id="KW-1185">Reference proteome</keyword>
<keyword evidence="3" id="KW-0547">Nucleotide-binding</keyword>
<dbReference type="FunFam" id="3.40.50.720:FF:000033">
    <property type="entry name" value="Adenylyltransferase and sulfurtransferase MOCS3"/>
    <property type="match status" value="1"/>
</dbReference>
<dbReference type="PROSITE" id="PS50206">
    <property type="entry name" value="RHODANESE_3"/>
    <property type="match status" value="1"/>
</dbReference>
<dbReference type="KEGG" id="lnu:N7U66_14235"/>
<dbReference type="CDD" id="cd00158">
    <property type="entry name" value="RHOD"/>
    <property type="match status" value="1"/>
</dbReference>
<evidence type="ECO:0000256" key="4">
    <source>
        <dbReference type="ARBA" id="ARBA00022840"/>
    </source>
</evidence>
<proteinExistence type="inferred from homology"/>
<evidence type="ECO:0000256" key="1">
    <source>
        <dbReference type="ARBA" id="ARBA00009919"/>
    </source>
</evidence>
<evidence type="ECO:0000256" key="9">
    <source>
        <dbReference type="ARBA" id="ARBA00073635"/>
    </source>
</evidence>
<keyword evidence="14" id="KW-0548">Nucleotidyltransferase</keyword>
<evidence type="ECO:0000256" key="11">
    <source>
        <dbReference type="ARBA" id="ARBA00075328"/>
    </source>
</evidence>
<dbReference type="InterPro" id="IPR000594">
    <property type="entry name" value="ThiF_NAD_FAD-bd"/>
</dbReference>
<dbReference type="AlphaFoldDB" id="A0A9E8SCG5"/>
<dbReference type="EMBL" id="CP113088">
    <property type="protein sequence ID" value="WAC01263.1"/>
    <property type="molecule type" value="Genomic_DNA"/>
</dbReference>
<keyword evidence="2" id="KW-0808">Transferase</keyword>
<dbReference type="NCBIfam" id="NF004281">
    <property type="entry name" value="PRK05690.1"/>
    <property type="match status" value="1"/>
</dbReference>
<dbReference type="InterPro" id="IPR035985">
    <property type="entry name" value="Ubiquitin-activating_enz"/>
</dbReference>
<keyword evidence="4" id="KW-0067">ATP-binding</keyword>
<dbReference type="InterPro" id="IPR045886">
    <property type="entry name" value="ThiF/MoeB/HesA"/>
</dbReference>
<evidence type="ECO:0000256" key="12">
    <source>
        <dbReference type="ARBA" id="ARBA00078531"/>
    </source>
</evidence>
<evidence type="ECO:0000256" key="3">
    <source>
        <dbReference type="ARBA" id="ARBA00022741"/>
    </source>
</evidence>
<dbReference type="GO" id="GO:0005829">
    <property type="term" value="C:cytosol"/>
    <property type="evidence" value="ECO:0007669"/>
    <property type="project" value="TreeGrafter"/>
</dbReference>
<evidence type="ECO:0000256" key="6">
    <source>
        <dbReference type="ARBA" id="ARBA00055169"/>
    </source>
</evidence>